<reference evidence="4" key="1">
    <citation type="journal article" date="2011" name="MBio">
        <title>Novel metabolic attributes of the genus Cyanothece, comprising a group of unicellular nitrogen-fixing Cyanobacteria.</title>
        <authorList>
            <person name="Bandyopadhyay A."/>
            <person name="Elvitigala T."/>
            <person name="Welsh E."/>
            <person name="Stockel J."/>
            <person name="Liberton M."/>
            <person name="Min H."/>
            <person name="Sherman L.A."/>
            <person name="Pakrasi H.B."/>
        </authorList>
    </citation>
    <scope>NUCLEOTIDE SEQUENCE [LARGE SCALE GENOMIC DNA]</scope>
    <source>
        <strain evidence="4">PCC 7424</strain>
    </source>
</reference>
<dbReference type="NCBIfam" id="TIGR04155">
    <property type="entry name" value="cyano_PEP"/>
    <property type="match status" value="1"/>
</dbReference>
<dbReference type="KEGG" id="cyc:PCC7424_3461"/>
<feature type="signal peptide" evidence="1">
    <location>
        <begin position="1"/>
        <end position="23"/>
    </location>
</feature>
<accession>B7KFD8</accession>
<dbReference type="Pfam" id="PF07452">
    <property type="entry name" value="CHRD"/>
    <property type="match status" value="1"/>
</dbReference>
<dbReference type="OrthoDB" id="428453at2"/>
<feature type="chain" id="PRO_5002858977" evidence="1">
    <location>
        <begin position="24"/>
        <end position="211"/>
    </location>
</feature>
<dbReference type="PROSITE" id="PS50933">
    <property type="entry name" value="CHRD"/>
    <property type="match status" value="1"/>
</dbReference>
<evidence type="ECO:0000259" key="2">
    <source>
        <dbReference type="PROSITE" id="PS50933"/>
    </source>
</evidence>
<name>B7KFD8_GLOC7</name>
<dbReference type="eggNOG" id="COG1917">
    <property type="taxonomic scope" value="Bacteria"/>
</dbReference>
<dbReference type="EMBL" id="CP001291">
    <property type="protein sequence ID" value="ACK71854.1"/>
    <property type="molecule type" value="Genomic_DNA"/>
</dbReference>
<proteinExistence type="predicted"/>
<dbReference type="InterPro" id="IPR026374">
    <property type="entry name" value="Cyano_PEP"/>
</dbReference>
<dbReference type="InterPro" id="IPR013424">
    <property type="entry name" value="Ice-binding_C"/>
</dbReference>
<dbReference type="NCBIfam" id="TIGR02595">
    <property type="entry name" value="PEP_CTERM"/>
    <property type="match status" value="1"/>
</dbReference>
<protein>
    <submittedName>
        <fullName evidence="3">CHRD domain containing protein</fullName>
    </submittedName>
</protein>
<organism evidence="3 4">
    <name type="scientific">Gloeothece citriformis (strain PCC 7424)</name>
    <name type="common">Cyanothece sp. (strain PCC 7424)</name>
    <dbReference type="NCBI Taxonomy" id="65393"/>
    <lineage>
        <taxon>Bacteria</taxon>
        <taxon>Bacillati</taxon>
        <taxon>Cyanobacteriota</taxon>
        <taxon>Cyanophyceae</taxon>
        <taxon>Oscillatoriophycideae</taxon>
        <taxon>Chroococcales</taxon>
        <taxon>Aphanothecaceae</taxon>
        <taxon>Gloeothece</taxon>
        <taxon>Gloeothece citriformis</taxon>
    </lineage>
</organism>
<dbReference type="RefSeq" id="WP_015955449.1">
    <property type="nucleotide sequence ID" value="NC_011729.1"/>
</dbReference>
<evidence type="ECO:0000313" key="4">
    <source>
        <dbReference type="Proteomes" id="UP000002384"/>
    </source>
</evidence>
<sequence length="211" mass="22367">MRTILIGALTVMSSLGIHSAAQAATFFTAELSGDKIVPTPTGSLGTGFAEMMLNDDMTELTYSLTLNNLALDTDGGTVTKIHFHTGFSDEASPFHVLNIYGPSDDADAVFSNTSGPIVVSGKWTDADYCVTPPGVGFTCDNDPNTTKKLSDYLDDLLAGGLYMNIHTSDFPTGAIRGQIEVVPEPLTLLGAGTAIGFGTFFKRKKSDSKRK</sequence>
<dbReference type="HOGENOM" id="CLU_1303218_0_0_3"/>
<gene>
    <name evidence="3" type="ordered locus">PCC7424_3461</name>
</gene>
<dbReference type="InterPro" id="IPR010895">
    <property type="entry name" value="CHRD"/>
</dbReference>
<evidence type="ECO:0000313" key="3">
    <source>
        <dbReference type="EMBL" id="ACK71854.1"/>
    </source>
</evidence>
<evidence type="ECO:0000256" key="1">
    <source>
        <dbReference type="SAM" id="SignalP"/>
    </source>
</evidence>
<dbReference type="Proteomes" id="UP000002384">
    <property type="component" value="Chromosome"/>
</dbReference>
<dbReference type="SMART" id="SM00754">
    <property type="entry name" value="CHRD"/>
    <property type="match status" value="1"/>
</dbReference>
<keyword evidence="4" id="KW-1185">Reference proteome</keyword>
<dbReference type="STRING" id="65393.PCC7424_3461"/>
<dbReference type="AlphaFoldDB" id="B7KFD8"/>
<feature type="domain" description="CHRD" evidence="2">
    <location>
        <begin position="23"/>
        <end position="184"/>
    </location>
</feature>
<keyword evidence="1" id="KW-0732">Signal</keyword>